<dbReference type="NCBIfam" id="TIGR00803">
    <property type="entry name" value="nst"/>
    <property type="match status" value="1"/>
</dbReference>
<dbReference type="PANTHER" id="PTHR10231">
    <property type="entry name" value="NUCLEOTIDE-SUGAR TRANSMEMBRANE TRANSPORTER"/>
    <property type="match status" value="1"/>
</dbReference>
<keyword evidence="7" id="KW-1185">Reference proteome</keyword>
<proteinExistence type="predicted"/>
<evidence type="ECO:0000256" key="3">
    <source>
        <dbReference type="ARBA" id="ARBA00022989"/>
    </source>
</evidence>
<feature type="transmembrane region" description="Helical" evidence="5">
    <location>
        <begin position="271"/>
        <end position="290"/>
    </location>
</feature>
<comment type="subcellular location">
    <subcellularLocation>
        <location evidence="1">Membrane</location>
        <topology evidence="1">Multi-pass membrane protein</topology>
    </subcellularLocation>
</comment>
<keyword evidence="3 5" id="KW-1133">Transmembrane helix</keyword>
<organism evidence="6 7">
    <name type="scientific">Prorocentrum cordatum</name>
    <dbReference type="NCBI Taxonomy" id="2364126"/>
    <lineage>
        <taxon>Eukaryota</taxon>
        <taxon>Sar</taxon>
        <taxon>Alveolata</taxon>
        <taxon>Dinophyceae</taxon>
        <taxon>Prorocentrales</taxon>
        <taxon>Prorocentraceae</taxon>
        <taxon>Prorocentrum</taxon>
    </lineage>
</organism>
<evidence type="ECO:0000256" key="5">
    <source>
        <dbReference type="SAM" id="Phobius"/>
    </source>
</evidence>
<gene>
    <name evidence="6" type="ORF">PCOR1329_LOCUS8150</name>
</gene>
<comment type="caution">
    <text evidence="6">The sequence shown here is derived from an EMBL/GenBank/DDBJ whole genome shotgun (WGS) entry which is preliminary data.</text>
</comment>
<accession>A0ABN9Q5U3</accession>
<dbReference type="Proteomes" id="UP001189429">
    <property type="component" value="Unassembled WGS sequence"/>
</dbReference>
<evidence type="ECO:0000256" key="4">
    <source>
        <dbReference type="ARBA" id="ARBA00023136"/>
    </source>
</evidence>
<feature type="transmembrane region" description="Helical" evidence="5">
    <location>
        <begin position="243"/>
        <end position="264"/>
    </location>
</feature>
<feature type="transmembrane region" description="Helical" evidence="5">
    <location>
        <begin position="296"/>
        <end position="316"/>
    </location>
</feature>
<reference evidence="6" key="1">
    <citation type="submission" date="2023-10" db="EMBL/GenBank/DDBJ databases">
        <authorList>
            <person name="Chen Y."/>
            <person name="Shah S."/>
            <person name="Dougan E. K."/>
            <person name="Thang M."/>
            <person name="Chan C."/>
        </authorList>
    </citation>
    <scope>NUCLEOTIDE SEQUENCE [LARGE SCALE GENOMIC DNA]</scope>
</reference>
<keyword evidence="4 5" id="KW-0472">Membrane</keyword>
<evidence type="ECO:0000256" key="2">
    <source>
        <dbReference type="ARBA" id="ARBA00022692"/>
    </source>
</evidence>
<evidence type="ECO:0000313" key="6">
    <source>
        <dbReference type="EMBL" id="CAK0799810.1"/>
    </source>
</evidence>
<dbReference type="EMBL" id="CAUYUJ010002225">
    <property type="protein sequence ID" value="CAK0799810.1"/>
    <property type="molecule type" value="Genomic_DNA"/>
</dbReference>
<evidence type="ECO:0000256" key="1">
    <source>
        <dbReference type="ARBA" id="ARBA00004141"/>
    </source>
</evidence>
<dbReference type="Pfam" id="PF04142">
    <property type="entry name" value="Nuc_sug_transp"/>
    <property type="match status" value="1"/>
</dbReference>
<sequence>MLHGGVVARLWKQRCVRWWVDRERVSRLALQRLAAGDRVPGVMRLRQNTAWHARRVPPGGFTAASSAALSWVAAGHCLGRLVACGLSVTEPVRVTAMCESVGVDSELSAEGVVLDFSAAVRDEACVDKVSEEFAGSQVVQAPNADAEVQTDAVPTLCVTESMHGESEDVDVEVVACRVVSQAPLAGAQRGGKEGEGDGVSLFVPLAEGEQLPEQLADPEPLYDEYEDGAKIREGGFLQGYNRLVWGVILLQAVGGLVVAAVLKYADNLLKCFGNALSICISCMLSAVLLREFVPDKFFVFGTLLVMLATYVYSIGVPEFARLRWNRLFGDTLKTKVDALDA</sequence>
<evidence type="ECO:0000313" key="7">
    <source>
        <dbReference type="Proteomes" id="UP001189429"/>
    </source>
</evidence>
<name>A0ABN9Q5U3_9DINO</name>
<protein>
    <submittedName>
        <fullName evidence="6">Uncharacterized protein</fullName>
    </submittedName>
</protein>
<keyword evidence="2 5" id="KW-0812">Transmembrane</keyword>
<dbReference type="InterPro" id="IPR007271">
    <property type="entry name" value="Nuc_sug_transpt"/>
</dbReference>